<sequence length="530" mass="59660">MDPLISKGCRSLNTEILMLRREIEEWEDKFEARVSEEVAWRTEIESDLKAKIVFLEDQLEGYACRIKELERARELQAQKLRRAESLRSTNRNLERRIDVLTQLLAQPLAKPDRRSPPLSPMRSPGPRLSRPKSMLLSPPLRTESLPRAADNFAETGREITASNFVPDDSAMTSSSMSSKSQWSSVSRLSSASSQWSMPLPLPFESQGRKPARHVSMRTFASGTCALKPLILPSAARPHPEYGRGQLSPHDDHHSHSFTPNPDGGFLDGAGNYGACRTREDTLAGRPRRYRKYSETIVESRDNLSDALPFERSTGRSRYSQMLQTSGISNNRSSFTLFSPVEETAGLGIHPESQRGQKYHSSRTTSDPRIQVEPDRLSFYARRSNNYRPSKAHGRTYSLSRSHRAANQKPKLDICRARQGLLQRPKTAIYKTAGRVVANICRVSITRFQNFSWSLLRVLLGPQYLDEWQRTSLLTTRSLSLAAALVVTTLDTSPWSRPMGFVETTTRSFPSLRGSSPLATIYSCGRNAMAS</sequence>
<gene>
    <name evidence="3" type="ORF">MPDQ_006273</name>
</gene>
<feature type="region of interest" description="Disordered" evidence="2">
    <location>
        <begin position="106"/>
        <end position="143"/>
    </location>
</feature>
<comment type="caution">
    <text evidence="3">The sequence shown here is derived from an EMBL/GenBank/DDBJ whole genome shotgun (WGS) entry which is preliminary data.</text>
</comment>
<dbReference type="Proteomes" id="UP000319663">
    <property type="component" value="Unassembled WGS sequence"/>
</dbReference>
<evidence type="ECO:0000256" key="1">
    <source>
        <dbReference type="SAM" id="Coils"/>
    </source>
</evidence>
<evidence type="ECO:0000313" key="4">
    <source>
        <dbReference type="Proteomes" id="UP000319663"/>
    </source>
</evidence>
<organism evidence="3 4">
    <name type="scientific">Monascus purpureus</name>
    <name type="common">Red mold</name>
    <name type="synonym">Monascus anka</name>
    <dbReference type="NCBI Taxonomy" id="5098"/>
    <lineage>
        <taxon>Eukaryota</taxon>
        <taxon>Fungi</taxon>
        <taxon>Dikarya</taxon>
        <taxon>Ascomycota</taxon>
        <taxon>Pezizomycotina</taxon>
        <taxon>Eurotiomycetes</taxon>
        <taxon>Eurotiomycetidae</taxon>
        <taxon>Eurotiales</taxon>
        <taxon>Aspergillaceae</taxon>
        <taxon>Monascus</taxon>
    </lineage>
</organism>
<dbReference type="EMBL" id="VIFY01000052">
    <property type="protein sequence ID" value="TQB73023.1"/>
    <property type="molecule type" value="Genomic_DNA"/>
</dbReference>
<protein>
    <submittedName>
        <fullName evidence="3">Uncharacterized protein</fullName>
    </submittedName>
</protein>
<name>A0A507QYP3_MONPU</name>
<feature type="compositionally biased region" description="Low complexity" evidence="2">
    <location>
        <begin position="169"/>
        <end position="181"/>
    </location>
</feature>
<feature type="coiled-coil region" evidence="1">
    <location>
        <begin position="9"/>
        <end position="103"/>
    </location>
</feature>
<accession>A0A507QYP3</accession>
<feature type="region of interest" description="Disordered" evidence="2">
    <location>
        <begin position="386"/>
        <end position="408"/>
    </location>
</feature>
<feature type="region of interest" description="Disordered" evidence="2">
    <location>
        <begin position="235"/>
        <end position="270"/>
    </location>
</feature>
<keyword evidence="1" id="KW-0175">Coiled coil</keyword>
<keyword evidence="4" id="KW-1185">Reference proteome</keyword>
<evidence type="ECO:0000313" key="3">
    <source>
        <dbReference type="EMBL" id="TQB73023.1"/>
    </source>
</evidence>
<proteinExistence type="predicted"/>
<dbReference type="AlphaFoldDB" id="A0A507QYP3"/>
<dbReference type="OrthoDB" id="5343018at2759"/>
<evidence type="ECO:0000256" key="2">
    <source>
        <dbReference type="SAM" id="MobiDB-lite"/>
    </source>
</evidence>
<reference evidence="3 4" key="1">
    <citation type="submission" date="2019-06" db="EMBL/GenBank/DDBJ databases">
        <title>Wine fermentation using esterase from Monascus purpureus.</title>
        <authorList>
            <person name="Geng C."/>
            <person name="Zhang Y."/>
        </authorList>
    </citation>
    <scope>NUCLEOTIDE SEQUENCE [LARGE SCALE GENOMIC DNA]</scope>
    <source>
        <strain evidence="3">HQ1</strain>
    </source>
</reference>
<feature type="region of interest" description="Disordered" evidence="2">
    <location>
        <begin position="159"/>
        <end position="181"/>
    </location>
</feature>